<dbReference type="RefSeq" id="XP_001804628.1">
    <property type="nucleotide sequence ID" value="XM_001804576.1"/>
</dbReference>
<keyword evidence="3" id="KW-1185">Reference proteome</keyword>
<dbReference type="EMBL" id="CP069031">
    <property type="protein sequence ID" value="QRC99534.1"/>
    <property type="molecule type" value="Genomic_DNA"/>
</dbReference>
<dbReference type="KEGG" id="pno:SNOG_14441"/>
<dbReference type="AlphaFoldDB" id="A0A7U2F6A9"/>
<evidence type="ECO:0000313" key="2">
    <source>
        <dbReference type="EMBL" id="QRC99534.1"/>
    </source>
</evidence>
<accession>A0A7U2F6A9</accession>
<dbReference type="Proteomes" id="UP000663193">
    <property type="component" value="Chromosome 9"/>
</dbReference>
<organism evidence="2 3">
    <name type="scientific">Phaeosphaeria nodorum (strain SN15 / ATCC MYA-4574 / FGSC 10173)</name>
    <name type="common">Glume blotch fungus</name>
    <name type="synonym">Parastagonospora nodorum</name>
    <dbReference type="NCBI Taxonomy" id="321614"/>
    <lineage>
        <taxon>Eukaryota</taxon>
        <taxon>Fungi</taxon>
        <taxon>Dikarya</taxon>
        <taxon>Ascomycota</taxon>
        <taxon>Pezizomycotina</taxon>
        <taxon>Dothideomycetes</taxon>
        <taxon>Pleosporomycetidae</taxon>
        <taxon>Pleosporales</taxon>
        <taxon>Pleosporineae</taxon>
        <taxon>Phaeosphaeriaceae</taxon>
        <taxon>Parastagonospora</taxon>
    </lineage>
</organism>
<protein>
    <submittedName>
        <fullName evidence="2">Uncharacterized protein</fullName>
    </submittedName>
</protein>
<proteinExistence type="predicted"/>
<reference evidence="3" key="1">
    <citation type="journal article" date="2021" name="BMC Genomics">
        <title>Chromosome-level genome assembly and manually-curated proteome of model necrotroph Parastagonospora nodorum Sn15 reveals a genome-wide trove of candidate effector homologs, and redundancy of virulence-related functions within an accessory chromosome.</title>
        <authorList>
            <person name="Bertazzoni S."/>
            <person name="Jones D.A.B."/>
            <person name="Phan H.T."/>
            <person name="Tan K.-C."/>
            <person name="Hane J.K."/>
        </authorList>
    </citation>
    <scope>NUCLEOTIDE SEQUENCE [LARGE SCALE GENOMIC DNA]</scope>
    <source>
        <strain evidence="3">SN15 / ATCC MYA-4574 / FGSC 10173)</strain>
    </source>
</reference>
<evidence type="ECO:0000313" key="3">
    <source>
        <dbReference type="Proteomes" id="UP000663193"/>
    </source>
</evidence>
<feature type="compositionally biased region" description="Low complexity" evidence="1">
    <location>
        <begin position="38"/>
        <end position="49"/>
    </location>
</feature>
<gene>
    <name evidence="2" type="ORF">JI435_144410</name>
</gene>
<feature type="region of interest" description="Disordered" evidence="1">
    <location>
        <begin position="35"/>
        <end position="61"/>
    </location>
</feature>
<evidence type="ECO:0000256" key="1">
    <source>
        <dbReference type="SAM" id="MobiDB-lite"/>
    </source>
</evidence>
<dbReference type="VEuPathDB" id="FungiDB:JI435_144410"/>
<name>A0A7U2F6A9_PHANO</name>
<sequence length="102" mass="10938">MSQAPFTARRSLREYNVIAVYLQWVRQARYLRDDAGPSLSSSVAASDSDTQQLPRPYTSPITRAGGLMSDVAHDVLGCGAGFDEAEAGGRMVGYAGELEILA</sequence>